<sequence>MNRAPVIVVGAGVGGLAAAIDLARAGRAVTVVERAAEPGGKMRQVPVAGQGIDAGPTVFTMRWIFEDLFRSAGASLTDSLGLVPAERLARHAWRDGGELDLFADTERSAAAIEAFSDASNAQGYLDFCRRSEDIYRTLRDTFIADQRPTPVSLVRRVGLSNLDAMWRTQPFRTLWGALGDHFSDPRLRQLFGRYSTYVGSSPLHTPATLMLVAHVEQDGVWLVDGGMRALALALQRLGESLGVTYRFSSEVSAIDMAGGRAAGVTLANGESFSASHVVFNGDVSALAGGLLGTAARRATRGVTADKRSLSAVTWCIHGRPRGFALDYHNVFFASDYPREFQSIFQERRVTEAPTVYLCAQDRMPGADSTSSNEDAAERLLLLINAPADGDRSRLSNAQMDSLRERTFGLLDACGLSLDFEEAHCVATRPEDFNALFPASGGAIYGRASHGMMASFARPGARSRVPGLYLAGGSAHPGPGVPMAAMSGRLAAQALLDDSSGSGPSAT</sequence>
<dbReference type="InterPro" id="IPR036188">
    <property type="entry name" value="FAD/NAD-bd_sf"/>
</dbReference>
<dbReference type="Proteomes" id="UP000294980">
    <property type="component" value="Unassembled WGS sequence"/>
</dbReference>
<evidence type="ECO:0000256" key="4">
    <source>
        <dbReference type="ARBA" id="ARBA00023002"/>
    </source>
</evidence>
<dbReference type="Gene3D" id="3.50.50.60">
    <property type="entry name" value="FAD/NAD(P)-binding domain"/>
    <property type="match status" value="2"/>
</dbReference>
<gene>
    <name evidence="7" type="ORF">EV688_10388</name>
</gene>
<dbReference type="GO" id="GO:0016117">
    <property type="term" value="P:carotenoid biosynthetic process"/>
    <property type="evidence" value="ECO:0007669"/>
    <property type="project" value="UniProtKB-KW"/>
</dbReference>
<comment type="caution">
    <text evidence="7">The sequence shown here is derived from an EMBL/GenBank/DDBJ whole genome shotgun (WGS) entry which is preliminary data.</text>
</comment>
<evidence type="ECO:0000313" key="8">
    <source>
        <dbReference type="Proteomes" id="UP000294980"/>
    </source>
</evidence>
<dbReference type="OrthoDB" id="9774675at2"/>
<dbReference type="InterPro" id="IPR054841">
    <property type="entry name" value="carotdesatCrtD"/>
</dbReference>
<proteinExistence type="inferred from homology"/>
<comment type="similarity">
    <text evidence="2 5">Belongs to the carotenoid/retinoid oxidoreductase family.</text>
</comment>
<evidence type="ECO:0000256" key="1">
    <source>
        <dbReference type="ARBA" id="ARBA00004829"/>
    </source>
</evidence>
<dbReference type="PANTHER" id="PTHR43734">
    <property type="entry name" value="PHYTOENE DESATURASE"/>
    <property type="match status" value="1"/>
</dbReference>
<dbReference type="NCBIfam" id="NF045637">
    <property type="entry name" value="carotdesatCrtDProt"/>
    <property type="match status" value="1"/>
</dbReference>
<organism evidence="7 8">
    <name type="scientific">Chromatocurvus halotolerans</name>
    <dbReference type="NCBI Taxonomy" id="1132028"/>
    <lineage>
        <taxon>Bacteria</taxon>
        <taxon>Pseudomonadati</taxon>
        <taxon>Pseudomonadota</taxon>
        <taxon>Gammaproteobacteria</taxon>
        <taxon>Cellvibrionales</taxon>
        <taxon>Halieaceae</taxon>
        <taxon>Chromatocurvus</taxon>
    </lineage>
</organism>
<dbReference type="SUPFAM" id="SSF51905">
    <property type="entry name" value="FAD/NAD(P)-binding domain"/>
    <property type="match status" value="1"/>
</dbReference>
<protein>
    <submittedName>
        <fullName evidence="7">1-hydroxycarotenoid 3,4-desaturase</fullName>
    </submittedName>
</protein>
<accession>A0A4R2KTC9</accession>
<evidence type="ECO:0000256" key="2">
    <source>
        <dbReference type="ARBA" id="ARBA00006046"/>
    </source>
</evidence>
<keyword evidence="4 5" id="KW-0560">Oxidoreductase</keyword>
<reference evidence="7 8" key="1">
    <citation type="submission" date="2019-03" db="EMBL/GenBank/DDBJ databases">
        <title>Genomic Encyclopedia of Type Strains, Phase IV (KMG-IV): sequencing the most valuable type-strain genomes for metagenomic binning, comparative biology and taxonomic classification.</title>
        <authorList>
            <person name="Goeker M."/>
        </authorList>
    </citation>
    <scope>NUCLEOTIDE SEQUENCE [LARGE SCALE GENOMIC DNA]</scope>
    <source>
        <strain evidence="7 8">DSM 23344</strain>
    </source>
</reference>
<keyword evidence="3 5" id="KW-0125">Carotenoid biosynthesis</keyword>
<feature type="domain" description="Amine oxidase" evidence="6">
    <location>
        <begin position="14"/>
        <end position="495"/>
    </location>
</feature>
<dbReference type="PANTHER" id="PTHR43734:SF7">
    <property type="entry name" value="4,4'-DIAPONEUROSPORENE OXYGENASE"/>
    <property type="match status" value="1"/>
</dbReference>
<dbReference type="InterPro" id="IPR002937">
    <property type="entry name" value="Amino_oxidase"/>
</dbReference>
<dbReference type="Pfam" id="PF01593">
    <property type="entry name" value="Amino_oxidase"/>
    <property type="match status" value="1"/>
</dbReference>
<dbReference type="RefSeq" id="WP_117317361.1">
    <property type="nucleotide sequence ID" value="NZ_QQSW01000008.1"/>
</dbReference>
<evidence type="ECO:0000313" key="7">
    <source>
        <dbReference type="EMBL" id="TCO77074.1"/>
    </source>
</evidence>
<dbReference type="InterPro" id="IPR014105">
    <property type="entry name" value="Carotenoid/retinoid_OxRdtase"/>
</dbReference>
<name>A0A4R2KTC9_9GAMM</name>
<dbReference type="AlphaFoldDB" id="A0A4R2KTC9"/>
<keyword evidence="8" id="KW-1185">Reference proteome</keyword>
<dbReference type="NCBIfam" id="TIGR02734">
    <property type="entry name" value="crtI_fam"/>
    <property type="match status" value="1"/>
</dbReference>
<evidence type="ECO:0000256" key="5">
    <source>
        <dbReference type="RuleBase" id="RU362075"/>
    </source>
</evidence>
<comment type="pathway">
    <text evidence="1 5">Carotenoid biosynthesis.</text>
</comment>
<dbReference type="GO" id="GO:0016491">
    <property type="term" value="F:oxidoreductase activity"/>
    <property type="evidence" value="ECO:0007669"/>
    <property type="project" value="UniProtKB-KW"/>
</dbReference>
<evidence type="ECO:0000256" key="3">
    <source>
        <dbReference type="ARBA" id="ARBA00022746"/>
    </source>
</evidence>
<dbReference type="EMBL" id="SLWX01000003">
    <property type="protein sequence ID" value="TCO77074.1"/>
    <property type="molecule type" value="Genomic_DNA"/>
</dbReference>
<evidence type="ECO:0000259" key="6">
    <source>
        <dbReference type="Pfam" id="PF01593"/>
    </source>
</evidence>